<dbReference type="InterPro" id="IPR011979">
    <property type="entry name" value="Antitox_Xre"/>
</dbReference>
<evidence type="ECO:0000259" key="1">
    <source>
        <dbReference type="Pfam" id="PF09722"/>
    </source>
</evidence>
<evidence type="ECO:0000313" key="4">
    <source>
        <dbReference type="Proteomes" id="UP000240357"/>
    </source>
</evidence>
<name>A0A2T2YNN6_9BACT</name>
<dbReference type="OrthoDB" id="5770459at2"/>
<reference evidence="3 4" key="1">
    <citation type="submission" date="2018-03" db="EMBL/GenBank/DDBJ databases">
        <title>Adhaeribacter sp. HMF7605 Genome sequencing and assembly.</title>
        <authorList>
            <person name="Kang H."/>
            <person name="Kang J."/>
            <person name="Cha I."/>
            <person name="Kim H."/>
            <person name="Joh K."/>
        </authorList>
    </citation>
    <scope>NUCLEOTIDE SEQUENCE [LARGE SCALE GENOMIC DNA]</scope>
    <source>
        <strain evidence="3 4">HMF7605</strain>
    </source>
</reference>
<dbReference type="RefSeq" id="WP_106933283.1">
    <property type="nucleotide sequence ID" value="NZ_PYFT01000001.1"/>
</dbReference>
<comment type="caution">
    <text evidence="3">The sequence shown here is derived from an EMBL/GenBank/DDBJ whole genome shotgun (WGS) entry which is preliminary data.</text>
</comment>
<dbReference type="Pfam" id="PF20432">
    <property type="entry name" value="Xre-like-HTH"/>
    <property type="match status" value="1"/>
</dbReference>
<protein>
    <submittedName>
        <fullName evidence="3">Uncharacterized protein</fullName>
    </submittedName>
</protein>
<feature type="domain" description="Antitoxin Xre-like helix-turn-helix" evidence="2">
    <location>
        <begin position="20"/>
        <end position="79"/>
    </location>
</feature>
<organism evidence="3 4">
    <name type="scientific">Adhaeribacter arboris</name>
    <dbReference type="NCBI Taxonomy" id="2072846"/>
    <lineage>
        <taxon>Bacteria</taxon>
        <taxon>Pseudomonadati</taxon>
        <taxon>Bacteroidota</taxon>
        <taxon>Cytophagia</taxon>
        <taxon>Cytophagales</taxon>
        <taxon>Hymenobacteraceae</taxon>
        <taxon>Adhaeribacter</taxon>
    </lineage>
</organism>
<dbReference type="Proteomes" id="UP000240357">
    <property type="component" value="Unassembled WGS sequence"/>
</dbReference>
<dbReference type="Pfam" id="PF09722">
    <property type="entry name" value="Xre_MbcA_ParS_C"/>
    <property type="match status" value="1"/>
</dbReference>
<dbReference type="InterPro" id="IPR024467">
    <property type="entry name" value="Xre/MbcA/ParS-like_toxin-bd"/>
</dbReference>
<gene>
    <name evidence="3" type="ORF">AHMF7605_28340</name>
</gene>
<dbReference type="GO" id="GO:0003677">
    <property type="term" value="F:DNA binding"/>
    <property type="evidence" value="ECO:0007669"/>
    <property type="project" value="InterPro"/>
</dbReference>
<dbReference type="EMBL" id="PYFT01000001">
    <property type="protein sequence ID" value="PSR57111.1"/>
    <property type="molecule type" value="Genomic_DNA"/>
</dbReference>
<sequence length="138" mass="15398">MNAPVEVVANLDVVKDDLALISKAQEGIEAWYFENLLKHSGFRKNELAQLIGIDAKTVDNYRKSQKKFTRDAAEKLLKLHRLFALGDELFGSTAEFMDWLAIPSPSLNNQSPLTLLPSVSGIMEVEKQLLRLAHGYAA</sequence>
<evidence type="ECO:0000313" key="3">
    <source>
        <dbReference type="EMBL" id="PSR57111.1"/>
    </source>
</evidence>
<accession>A0A2T2YNN6</accession>
<dbReference type="NCBIfam" id="TIGR02293">
    <property type="entry name" value="TAS_TIGR02293"/>
    <property type="match status" value="1"/>
</dbReference>
<keyword evidence="4" id="KW-1185">Reference proteome</keyword>
<feature type="domain" description="Antitoxin Xre/MbcA/ParS-like toxin-binding" evidence="1">
    <location>
        <begin position="86"/>
        <end position="135"/>
    </location>
</feature>
<proteinExistence type="predicted"/>
<evidence type="ECO:0000259" key="2">
    <source>
        <dbReference type="Pfam" id="PF20432"/>
    </source>
</evidence>
<dbReference type="AlphaFoldDB" id="A0A2T2YNN6"/>
<dbReference type="InterPro" id="IPR046847">
    <property type="entry name" value="Xre-like_HTH"/>
</dbReference>